<dbReference type="InterPro" id="IPR004763">
    <property type="entry name" value="CusA-like"/>
</dbReference>
<dbReference type="NCBIfam" id="TIGR00914">
    <property type="entry name" value="2A0601"/>
    <property type="match status" value="1"/>
</dbReference>
<organism evidence="9 10">
    <name type="scientific">Syntrophobacter fumaroxidans (strain DSM 10017 / MPOB)</name>
    <dbReference type="NCBI Taxonomy" id="335543"/>
    <lineage>
        <taxon>Bacteria</taxon>
        <taxon>Pseudomonadati</taxon>
        <taxon>Thermodesulfobacteriota</taxon>
        <taxon>Syntrophobacteria</taxon>
        <taxon>Syntrophobacterales</taxon>
        <taxon>Syntrophobacteraceae</taxon>
        <taxon>Syntrophobacter</taxon>
    </lineage>
</organism>
<dbReference type="GO" id="GO:0008324">
    <property type="term" value="F:monoatomic cation transmembrane transporter activity"/>
    <property type="evidence" value="ECO:0007669"/>
    <property type="project" value="InterPro"/>
</dbReference>
<dbReference type="Gene3D" id="3.30.70.1440">
    <property type="entry name" value="Multidrug efflux transporter AcrB pore domain"/>
    <property type="match status" value="1"/>
</dbReference>
<protein>
    <submittedName>
        <fullName evidence="9">Heavy metal efflux pump, CzcA family</fullName>
    </submittedName>
</protein>
<keyword evidence="4" id="KW-1003">Cell membrane</keyword>
<evidence type="ECO:0000256" key="3">
    <source>
        <dbReference type="ARBA" id="ARBA00022448"/>
    </source>
</evidence>
<keyword evidence="7 8" id="KW-0472">Membrane</keyword>
<proteinExistence type="inferred from homology"/>
<dbReference type="SUPFAM" id="SSF82866">
    <property type="entry name" value="Multidrug efflux transporter AcrB transmembrane domain"/>
    <property type="match status" value="2"/>
</dbReference>
<keyword evidence="6 8" id="KW-1133">Transmembrane helix</keyword>
<dbReference type="GO" id="GO:0005886">
    <property type="term" value="C:plasma membrane"/>
    <property type="evidence" value="ECO:0007669"/>
    <property type="project" value="UniProtKB-SubCell"/>
</dbReference>
<dbReference type="Gene3D" id="3.30.2090.10">
    <property type="entry name" value="Multidrug efflux transporter AcrB TolC docking domain, DN and DC subdomains"/>
    <property type="match status" value="2"/>
</dbReference>
<evidence type="ECO:0000313" key="9">
    <source>
        <dbReference type="EMBL" id="ABK18117.1"/>
    </source>
</evidence>
<dbReference type="HOGENOM" id="CLU_002755_1_2_7"/>
<dbReference type="PRINTS" id="PR00702">
    <property type="entry name" value="ACRIFLAVINRP"/>
</dbReference>
<comment type="subcellular location">
    <subcellularLocation>
        <location evidence="1">Cell membrane</location>
        <topology evidence="1">Multi-pass membrane protein</topology>
    </subcellularLocation>
</comment>
<gene>
    <name evidence="9" type="ordered locus">Sfum_2437</name>
</gene>
<feature type="transmembrane region" description="Helical" evidence="8">
    <location>
        <begin position="913"/>
        <end position="932"/>
    </location>
</feature>
<feature type="transmembrane region" description="Helical" evidence="8">
    <location>
        <begin position="390"/>
        <end position="412"/>
    </location>
</feature>
<dbReference type="eggNOG" id="COG3696">
    <property type="taxonomic scope" value="Bacteria"/>
</dbReference>
<dbReference type="Gene3D" id="1.20.1640.10">
    <property type="entry name" value="Multidrug efflux transporter AcrB transmembrane domain"/>
    <property type="match status" value="2"/>
</dbReference>
<feature type="transmembrane region" description="Helical" evidence="8">
    <location>
        <begin position="965"/>
        <end position="995"/>
    </location>
</feature>
<dbReference type="Gene3D" id="3.30.70.1320">
    <property type="entry name" value="Multidrug efflux transporter AcrB pore domain like"/>
    <property type="match status" value="1"/>
</dbReference>
<feature type="transmembrane region" description="Helical" evidence="8">
    <location>
        <begin position="338"/>
        <end position="357"/>
    </location>
</feature>
<evidence type="ECO:0000256" key="1">
    <source>
        <dbReference type="ARBA" id="ARBA00004651"/>
    </source>
</evidence>
<feature type="transmembrane region" description="Helical" evidence="8">
    <location>
        <begin position="939"/>
        <end position="959"/>
    </location>
</feature>
<dbReference type="PANTHER" id="PTHR32063:SF19">
    <property type="entry name" value="CATION EFFLUX SYSTEM PROTEIN CUSA"/>
    <property type="match status" value="1"/>
</dbReference>
<feature type="transmembrane region" description="Helical" evidence="8">
    <location>
        <begin position="1051"/>
        <end position="1074"/>
    </location>
</feature>
<comment type="similarity">
    <text evidence="2">Belongs to the resistance-nodulation-cell division (RND) (TC 2.A.6) family.</text>
</comment>
<evidence type="ECO:0000313" key="10">
    <source>
        <dbReference type="Proteomes" id="UP000001784"/>
    </source>
</evidence>
<dbReference type="InParanoid" id="A0LL15"/>
<feature type="transmembrane region" description="Helical" evidence="8">
    <location>
        <begin position="479"/>
        <end position="499"/>
    </location>
</feature>
<evidence type="ECO:0000256" key="2">
    <source>
        <dbReference type="ARBA" id="ARBA00010942"/>
    </source>
</evidence>
<dbReference type="KEGG" id="sfu:Sfum_2437"/>
<feature type="transmembrane region" description="Helical" evidence="8">
    <location>
        <begin position="1024"/>
        <end position="1045"/>
    </location>
</feature>
<dbReference type="SUPFAM" id="SSF82693">
    <property type="entry name" value="Multidrug efflux transporter AcrB pore domain, PN1, PN2, PC1 and PC2 subdomains"/>
    <property type="match status" value="2"/>
</dbReference>
<keyword evidence="3" id="KW-0813">Transport</keyword>
<dbReference type="PANTHER" id="PTHR32063">
    <property type="match status" value="1"/>
</dbReference>
<keyword evidence="10" id="KW-1185">Reference proteome</keyword>
<dbReference type="GO" id="GO:0042910">
    <property type="term" value="F:xenobiotic transmembrane transporter activity"/>
    <property type="evidence" value="ECO:0007669"/>
    <property type="project" value="TreeGrafter"/>
</dbReference>
<dbReference type="AlphaFoldDB" id="A0LL15"/>
<feature type="transmembrane region" description="Helical" evidence="8">
    <location>
        <begin position="364"/>
        <end position="384"/>
    </location>
</feature>
<dbReference type="SUPFAM" id="SSF82714">
    <property type="entry name" value="Multidrug efflux transporter AcrB TolC docking domain, DN and DC subdomains"/>
    <property type="match status" value="2"/>
</dbReference>
<evidence type="ECO:0000256" key="7">
    <source>
        <dbReference type="ARBA" id="ARBA00023136"/>
    </source>
</evidence>
<evidence type="ECO:0000256" key="6">
    <source>
        <dbReference type="ARBA" id="ARBA00022989"/>
    </source>
</evidence>
<dbReference type="EMBL" id="CP000478">
    <property type="protein sequence ID" value="ABK18117.1"/>
    <property type="molecule type" value="Genomic_DNA"/>
</dbReference>
<sequence>MIDRIIEYCANNKFIVFVFIGMAIASGYYAMINVTLDAVPDRSDTQVIIYSRWDRSPDIMEDQVTYPITTAMLGVPKVRDIRGFSDFGYSFVQVIFEDGTDIYWARSRTLEYLSNILPRLPQGVQVEMAKDETANGWVFQYALVDTTGRHNLAELRSIQDWQLRYEIQSVPGVAEVAPIGGFVRQYQVNLDPNALFAYKVSVEKVVEAIRAGNNDVGGRLLEFSGREYMVRGRGYIKSTADIENIVVGTNAQTGTPILLKQLGQVALGPDIRRGVAELDGEGETVGAIVIMRYGENALKVIERVKNRLEEIRPTLPEGVKLVTTYDRSDLIDRSIETLTHTLIEELVIVSLVILIFLWHIPSAIIPILTIPITVIISFIPMYGMNLTANIMSLGGIAIAIGAMVDAAIVVVEQTHKKLEHWEAEGRRENFKDVVVGAVKEVGGPSFFALLVIAVAFLPIFTLEDVEGRLFKPLAYTKNFAMAIAAVLAITLDPALRLLFTRMTHYEFRPRWLAWIANTALVGRIHSEENHPISRPLMRIYHPVVEFVLRHQYATILAAVLVVAATVPIFNRLGSEFMPPLDEGALFYMPTTVPGISVTEATNLLQMQDKVIKSFPEVERVFGKAGRAETATDPAPFSMMETVILLKPPSEWPKVPRWYSDFAPEWLQSILRRAWPDHRSTNDLVYGPGGLNEAMQIPGVVNAWTMPIKARADMLSTGIRTAVGIKILGKDLKTIEAIGQNMEAVIKDVPGTVTVFAERTAAGYFIDFDLKREELARYGLTVAQVETVIGSAVGGENVTTTIEGRERYPVNVRYMRDYRSSFDGLKRTFVTTMDGTQIPLAQVADIKIVSGPGMIRDDNGRLSGYVYVDIKDRDLGGYVQDAKRAVLEKVKLPPGYSLVWSGQYEYLQRVEQRLLVVVPITLFIIFLLIHFNTGAVSKTLIILLAVPFSAVGAFWFLYLLDYNLSIAVWVGVIALMGVDAETGVFMLLYLDLAFYARRKQGRMQSKDDLREAILEGAVKRLRPKFMTVAVMFLGLVPIMWSTGAGSDVMKRIAAPMIGGIFTSFIMELVVYPAIYEVWRWHFHVKKGTGPAN</sequence>
<dbReference type="STRING" id="335543.Sfum_2437"/>
<evidence type="ECO:0000256" key="5">
    <source>
        <dbReference type="ARBA" id="ARBA00022692"/>
    </source>
</evidence>
<evidence type="ECO:0000256" key="8">
    <source>
        <dbReference type="SAM" id="Phobius"/>
    </source>
</evidence>
<dbReference type="InterPro" id="IPR027463">
    <property type="entry name" value="AcrB_DN_DC_subdom"/>
</dbReference>
<reference evidence="9 10" key="1">
    <citation type="submission" date="2006-10" db="EMBL/GenBank/DDBJ databases">
        <title>Complete sequence of Syntrophobacter fumaroxidans MPOB.</title>
        <authorList>
            <consortium name="US DOE Joint Genome Institute"/>
            <person name="Copeland A."/>
            <person name="Lucas S."/>
            <person name="Lapidus A."/>
            <person name="Barry K."/>
            <person name="Detter J.C."/>
            <person name="Glavina del Rio T."/>
            <person name="Hammon N."/>
            <person name="Israni S."/>
            <person name="Pitluck S."/>
            <person name="Goltsman E.G."/>
            <person name="Martinez M."/>
            <person name="Schmutz J."/>
            <person name="Larimer F."/>
            <person name="Land M."/>
            <person name="Hauser L."/>
            <person name="Kyrpides N."/>
            <person name="Kim E."/>
            <person name="Boone D.R."/>
            <person name="Brockman F."/>
            <person name="Culley D."/>
            <person name="Ferry J."/>
            <person name="Gunsalus R."/>
            <person name="McInerney M.J."/>
            <person name="Morrison M."/>
            <person name="Plugge C."/>
            <person name="Rohlin L."/>
            <person name="Scholten J."/>
            <person name="Sieber J."/>
            <person name="Stams A.J.M."/>
            <person name="Worm P."/>
            <person name="Henstra A.M."/>
            <person name="Richardson P."/>
        </authorList>
    </citation>
    <scope>NUCLEOTIDE SEQUENCE [LARGE SCALE GENOMIC DNA]</scope>
    <source>
        <strain evidence="10">DSM 10017 / MPOB</strain>
    </source>
</reference>
<feature type="transmembrane region" description="Helical" evidence="8">
    <location>
        <begin position="433"/>
        <end position="459"/>
    </location>
</feature>
<evidence type="ECO:0000256" key="4">
    <source>
        <dbReference type="ARBA" id="ARBA00022475"/>
    </source>
</evidence>
<feature type="transmembrane region" description="Helical" evidence="8">
    <location>
        <begin position="12"/>
        <end position="31"/>
    </location>
</feature>
<dbReference type="FunCoup" id="A0LL15">
    <property type="interactions" value="270"/>
</dbReference>
<feature type="transmembrane region" description="Helical" evidence="8">
    <location>
        <begin position="552"/>
        <end position="569"/>
    </location>
</feature>
<name>A0LL15_SYNFM</name>
<dbReference type="Proteomes" id="UP000001784">
    <property type="component" value="Chromosome"/>
</dbReference>
<keyword evidence="5 8" id="KW-0812">Transmembrane</keyword>
<dbReference type="Gene3D" id="3.30.70.1430">
    <property type="entry name" value="Multidrug efflux transporter AcrB pore domain"/>
    <property type="match status" value="2"/>
</dbReference>
<dbReference type="InterPro" id="IPR001036">
    <property type="entry name" value="Acrflvin-R"/>
</dbReference>
<dbReference type="Pfam" id="PF00873">
    <property type="entry name" value="ACR_tran"/>
    <property type="match status" value="2"/>
</dbReference>
<dbReference type="RefSeq" id="WP_011699285.1">
    <property type="nucleotide sequence ID" value="NC_008554.1"/>
</dbReference>
<dbReference type="OrthoDB" id="9798415at2"/>
<accession>A0LL15</accession>